<feature type="compositionally biased region" description="Polar residues" evidence="1">
    <location>
        <begin position="1174"/>
        <end position="1186"/>
    </location>
</feature>
<feature type="region of interest" description="Disordered" evidence="1">
    <location>
        <begin position="1044"/>
        <end position="1231"/>
    </location>
</feature>
<dbReference type="EMBL" id="VRMN01000001">
    <property type="protein sequence ID" value="KAA8499176.1"/>
    <property type="molecule type" value="Genomic_DNA"/>
</dbReference>
<accession>A0A5J4Z668</accession>
<feature type="compositionally biased region" description="Polar residues" evidence="1">
    <location>
        <begin position="1086"/>
        <end position="1117"/>
    </location>
</feature>
<name>A0A5J4Z668_PORPP</name>
<evidence type="ECO:0000313" key="2">
    <source>
        <dbReference type="EMBL" id="KAA8499176.1"/>
    </source>
</evidence>
<keyword evidence="3" id="KW-1185">Reference proteome</keyword>
<evidence type="ECO:0000256" key="1">
    <source>
        <dbReference type="SAM" id="MobiDB-lite"/>
    </source>
</evidence>
<dbReference type="InterPro" id="IPR036322">
    <property type="entry name" value="WD40_repeat_dom_sf"/>
</dbReference>
<dbReference type="SUPFAM" id="SSF50978">
    <property type="entry name" value="WD40 repeat-like"/>
    <property type="match status" value="1"/>
</dbReference>
<dbReference type="Proteomes" id="UP000324585">
    <property type="component" value="Unassembled WGS sequence"/>
</dbReference>
<dbReference type="Gene3D" id="2.130.10.10">
    <property type="entry name" value="YVTN repeat-like/Quinoprotein amine dehydrogenase"/>
    <property type="match status" value="1"/>
</dbReference>
<dbReference type="OrthoDB" id="5375at2759"/>
<feature type="compositionally biased region" description="Polar residues" evidence="1">
    <location>
        <begin position="1015"/>
        <end position="1025"/>
    </location>
</feature>
<gene>
    <name evidence="2" type="ORF">FVE85_6761</name>
</gene>
<organism evidence="2 3">
    <name type="scientific">Porphyridium purpureum</name>
    <name type="common">Red alga</name>
    <name type="synonym">Porphyridium cruentum</name>
    <dbReference type="NCBI Taxonomy" id="35688"/>
    <lineage>
        <taxon>Eukaryota</taxon>
        <taxon>Rhodophyta</taxon>
        <taxon>Bangiophyceae</taxon>
        <taxon>Porphyridiales</taxon>
        <taxon>Porphyridiaceae</taxon>
        <taxon>Porphyridium</taxon>
    </lineage>
</organism>
<reference evidence="3" key="1">
    <citation type="journal article" date="2019" name="Nat. Commun.">
        <title>Expansion of phycobilisome linker gene families in mesophilic red algae.</title>
        <authorList>
            <person name="Lee J."/>
            <person name="Kim D."/>
            <person name="Bhattacharya D."/>
            <person name="Yoon H.S."/>
        </authorList>
    </citation>
    <scope>NUCLEOTIDE SEQUENCE [LARGE SCALE GENOMIC DNA]</scope>
    <source>
        <strain evidence="3">CCMP 1328</strain>
    </source>
</reference>
<protein>
    <submittedName>
        <fullName evidence="2">Uncharacterized protein</fullName>
    </submittedName>
</protein>
<comment type="caution">
    <text evidence="2">The sequence shown here is derived from an EMBL/GenBank/DDBJ whole genome shotgun (WGS) entry which is preliminary data.</text>
</comment>
<dbReference type="InterPro" id="IPR015943">
    <property type="entry name" value="WD40/YVTN_repeat-like_dom_sf"/>
</dbReference>
<proteinExistence type="predicted"/>
<feature type="compositionally biased region" description="Low complexity" evidence="1">
    <location>
        <begin position="1202"/>
        <end position="1220"/>
    </location>
</feature>
<feature type="region of interest" description="Disordered" evidence="1">
    <location>
        <begin position="984"/>
        <end position="1026"/>
    </location>
</feature>
<sequence>MDSVPRRCDAPKARARKRGPSMKPVYFVEVADGGGEGTSRNVVAGAAGSRHVRAQSVAWNELDDLVAFSTEQGKVYVFHPELPNVLCELEAADNAPVQRVVWRTPRDFMPLLVTCDVNHQLVFWKCVQHRVNLWEVCLVHDLGKPLVCLGFTPDSITLVCITVSGEIIALAPRLREEEPGMLSSAYEMVPPLNEQPSPAAWLLDRGIKMAALAGCQAREHANTLYAAILINQDVPFVVICHIATFTMSNQGASPTLVHVLRYLAAFSLQIPGAGGVKALEILPDDGMLYAAYEKGLIACWSMQDPVPFTSMAAVIDPELAEFGFSVRATFQIPFQDSHFVAALAVSNKSKFVLVSLSSCSLLLLDYQTLTVQESWQGPSTSCPSPNRNVREIAGMGKDAGDGVAGGSIVDDRDMACGPFYPFAHSCEAMELEFLDPNTIIQNGAFPTPFSGPIDDYSGQRQSQTVAGAAITQTYGTRPGRRPDQAMAHDRSHGLSGLALSPVGACAVGVSASGCIRMLILDRTLKNPELLANGLIRTSNRGMRRGGWDIFASTSVVFQLSSSAQGDCNESGSSGQSDGIKNLAASMVRHLAQGDASRAESLRFIMLSSIDADMGAIFAARRLLELAMEAIQHTAPAVIMDQFARAKESMGSSLSSLENVTQKLHEITAPLQVTASVFEALPLVDWILLLVTVWLKRVAKSLVSSNNASEKDTPEMDPRWRAVCDSEPCVLQERSSIVTDGALSRALRSAAFAAACIMRLYEQSFPDDCKLALLIERGIEQMQTSVFSIRYCRFGIKECTDLVACMWDVSRAFEHKDANNGNEQDISRQGGRTAMIFQALARHPFAATAIQCRGAKLNIHTAEWALGIRGAPSGAGFINSFSRRRCLASDPNVKKELVYDCITGEPLSASKPLRRCSYSGLFSVEVENLRDLPKWQARWELESPFGAPWIRVPSLDHCSFQVNWASTNKRATPDDEYGVFTPAVTGRTAAPEGGPHPQGALPTKTEAVGLPESDEPSQIPSRSLLTSDGVHGALIHGRVDARENTAEAATGVAPSKGADQGIGAHSRQQQPQRFSLPFAPSGGAGSGMTSILDTDDMVSQRSSVLSHQSAHKTASQKSGRTKGKWRNGGGNVGVAKAQRKSPGSQQSRRNLAKGKEGSEEDSTGHLSAYQRGPCGSTSHVVTAQEHSASIGGSVPSRPPPASVPSSVHLGGSASGLSGAQAESEDATALAKAPPLPSEIWRGKFRLFGPDGKVTFSVNCAAVSLERQGYQPLLDASNWPECLDCSANQLKSASEVWPRMTQPDARWYARMVMLDTQMPASRKMEELLRVIIQRRLVFECSSRAQHGTLFLWGIEHERQPTMFGIYLPHELPGDM</sequence>
<evidence type="ECO:0000313" key="3">
    <source>
        <dbReference type="Proteomes" id="UP000324585"/>
    </source>
</evidence>